<reference evidence="13" key="2">
    <citation type="submission" date="2022-06" db="UniProtKB">
        <authorList>
            <consortium name="EnsemblMetazoa"/>
        </authorList>
    </citation>
    <scope>IDENTIFICATION</scope>
</reference>
<keyword evidence="6" id="KW-1133">Transmembrane helix</keyword>
<dbReference type="Pfam" id="PF00858">
    <property type="entry name" value="ASC"/>
    <property type="match status" value="1"/>
</dbReference>
<evidence type="ECO:0000256" key="1">
    <source>
        <dbReference type="ARBA" id="ARBA00004141"/>
    </source>
</evidence>
<keyword evidence="3 12" id="KW-0813">Transport</keyword>
<reference evidence="14" key="1">
    <citation type="submission" date="2010-06" db="EMBL/GenBank/DDBJ databases">
        <authorList>
            <person name="Jiang H."/>
            <person name="Abraham K."/>
            <person name="Ali S."/>
            <person name="Alsbrooks S.L."/>
            <person name="Anim B.N."/>
            <person name="Anosike U.S."/>
            <person name="Attaway T."/>
            <person name="Bandaranaike D.P."/>
            <person name="Battles P.K."/>
            <person name="Bell S.N."/>
            <person name="Bell A.V."/>
            <person name="Beltran B."/>
            <person name="Bickham C."/>
            <person name="Bustamante Y."/>
            <person name="Caleb T."/>
            <person name="Canada A."/>
            <person name="Cardenas V."/>
            <person name="Carter K."/>
            <person name="Chacko J."/>
            <person name="Chandrabose M.N."/>
            <person name="Chavez D."/>
            <person name="Chavez A."/>
            <person name="Chen L."/>
            <person name="Chu H.-S."/>
            <person name="Claassen K.J."/>
            <person name="Cockrell R."/>
            <person name="Collins M."/>
            <person name="Cooper J.A."/>
            <person name="Cree A."/>
            <person name="Curry S.M."/>
            <person name="Da Y."/>
            <person name="Dao M.D."/>
            <person name="Das B."/>
            <person name="Davila M.-L."/>
            <person name="Davy-Carroll L."/>
            <person name="Denson S."/>
            <person name="Dinh H."/>
            <person name="Ebong V.E."/>
            <person name="Edwards J.R."/>
            <person name="Egan A."/>
            <person name="El-Daye J."/>
            <person name="Escobedo L."/>
            <person name="Fernandez S."/>
            <person name="Fernando P.R."/>
            <person name="Flagg N."/>
            <person name="Forbes L.D."/>
            <person name="Fowler R.G."/>
            <person name="Fu Q."/>
            <person name="Gabisi R.A."/>
            <person name="Ganer J."/>
            <person name="Garbino Pronczuk A."/>
            <person name="Garcia R.M."/>
            <person name="Garner T."/>
            <person name="Garrett T.E."/>
            <person name="Gonzalez D.A."/>
            <person name="Hamid H."/>
            <person name="Hawkins E.S."/>
            <person name="Hirani K."/>
            <person name="Hogues M.E."/>
            <person name="Hollins B."/>
            <person name="Hsiao C.-H."/>
            <person name="Jabil R."/>
            <person name="James M.L."/>
            <person name="Jhangiani S.N."/>
            <person name="Johnson B."/>
            <person name="Johnson Q."/>
            <person name="Joshi V."/>
            <person name="Kalu J.B."/>
            <person name="Kam C."/>
            <person name="Kashfia A."/>
            <person name="Keebler J."/>
            <person name="Kisamo H."/>
            <person name="Kovar C.L."/>
            <person name="Lago L.A."/>
            <person name="Lai C.-Y."/>
            <person name="Laidlaw J."/>
            <person name="Lara F."/>
            <person name="Le T.-K."/>
            <person name="Lee S.L."/>
            <person name="Legall F.H."/>
            <person name="Lemon S.J."/>
            <person name="Lewis L.R."/>
            <person name="Li B."/>
            <person name="Liu Y."/>
            <person name="Liu Y.-S."/>
            <person name="Lopez J."/>
            <person name="Lozado R.J."/>
            <person name="Lu J."/>
            <person name="Madu R.C."/>
            <person name="Maheshwari M."/>
            <person name="Maheshwari R."/>
            <person name="Malloy K."/>
            <person name="Martinez E."/>
            <person name="Mathew T."/>
            <person name="Mercado I.C."/>
            <person name="Mercado C."/>
            <person name="Meyer B."/>
            <person name="Montgomery K."/>
            <person name="Morgan M.B."/>
            <person name="Munidasa M."/>
            <person name="Nazareth L.V."/>
            <person name="Nelson J."/>
            <person name="Ng B.M."/>
            <person name="Nguyen N.B."/>
            <person name="Nguyen P.Q."/>
            <person name="Nguyen T."/>
            <person name="Obregon M."/>
            <person name="Okwuonu G.O."/>
            <person name="Onwere C.G."/>
            <person name="Orozco G."/>
            <person name="Parra A."/>
            <person name="Patel S."/>
            <person name="Patil S."/>
            <person name="Perez A."/>
            <person name="Perez Y."/>
            <person name="Pham C."/>
            <person name="Primus E.L."/>
            <person name="Pu L.-L."/>
            <person name="Puazo M."/>
            <person name="Qin X."/>
            <person name="Quiroz J.B."/>
            <person name="Reese J."/>
            <person name="Richards S."/>
            <person name="Rives C.M."/>
            <person name="Robberts R."/>
            <person name="Ruiz S.J."/>
            <person name="Ruiz M.J."/>
            <person name="Santibanez J."/>
            <person name="Schneider B.W."/>
            <person name="Sisson I."/>
            <person name="Smith M."/>
            <person name="Sodergren E."/>
            <person name="Song X.-Z."/>
            <person name="Song B.B."/>
            <person name="Summersgill H."/>
            <person name="Thelus R."/>
            <person name="Thornton R.D."/>
            <person name="Trejos Z.Y."/>
            <person name="Usmani K."/>
            <person name="Vattathil S."/>
            <person name="Villasana D."/>
            <person name="Walker D.L."/>
            <person name="Wang S."/>
            <person name="Wang K."/>
            <person name="White C.S."/>
            <person name="Williams A.C."/>
            <person name="Williamson J."/>
            <person name="Wilson K."/>
            <person name="Woghiren I.O."/>
            <person name="Woodworth J.R."/>
            <person name="Worley K.C."/>
            <person name="Wright R.A."/>
            <person name="Wu W."/>
            <person name="Young L."/>
            <person name="Zhang L."/>
            <person name="Zhang J."/>
            <person name="Zhu Y."/>
            <person name="Muzny D.M."/>
            <person name="Weinstock G."/>
            <person name="Gibbs R.A."/>
        </authorList>
    </citation>
    <scope>NUCLEOTIDE SEQUENCE [LARGE SCALE GENOMIC DNA]</scope>
    <source>
        <strain evidence="14">LSR1</strain>
    </source>
</reference>
<accession>A0A8R2JPN8</accession>
<evidence type="ECO:0000256" key="9">
    <source>
        <dbReference type="ARBA" id="ARBA00023136"/>
    </source>
</evidence>
<evidence type="ECO:0000256" key="5">
    <source>
        <dbReference type="ARBA" id="ARBA00022692"/>
    </source>
</evidence>
<dbReference type="Proteomes" id="UP000007819">
    <property type="component" value="Chromosome A1"/>
</dbReference>
<dbReference type="GO" id="GO:0005272">
    <property type="term" value="F:sodium channel activity"/>
    <property type="evidence" value="ECO:0007669"/>
    <property type="project" value="UniProtKB-KW"/>
</dbReference>
<evidence type="ECO:0000256" key="7">
    <source>
        <dbReference type="ARBA" id="ARBA00023053"/>
    </source>
</evidence>
<evidence type="ECO:0000313" key="13">
    <source>
        <dbReference type="EnsemblMetazoa" id="XP_029343446.1"/>
    </source>
</evidence>
<name>A0A8R2JPN8_ACYPI</name>
<protein>
    <submittedName>
        <fullName evidence="13">Uncharacterized protein</fullName>
    </submittedName>
</protein>
<comment type="subcellular location">
    <subcellularLocation>
        <location evidence="1">Membrane</location>
        <topology evidence="1">Multi-pass membrane protein</topology>
    </subcellularLocation>
</comment>
<keyword evidence="5 12" id="KW-0812">Transmembrane</keyword>
<keyword evidence="10 12" id="KW-0739">Sodium transport</keyword>
<dbReference type="EnsemblMetazoa" id="XM_029487586.1">
    <property type="protein sequence ID" value="XP_029343446.1"/>
    <property type="gene ID" value="LOC115033765"/>
</dbReference>
<evidence type="ECO:0000313" key="14">
    <source>
        <dbReference type="Proteomes" id="UP000007819"/>
    </source>
</evidence>
<dbReference type="AlphaFoldDB" id="A0A8R2JPN8"/>
<evidence type="ECO:0000256" key="3">
    <source>
        <dbReference type="ARBA" id="ARBA00022448"/>
    </source>
</evidence>
<evidence type="ECO:0000256" key="2">
    <source>
        <dbReference type="ARBA" id="ARBA00007193"/>
    </source>
</evidence>
<keyword evidence="8 12" id="KW-0406">Ion transport</keyword>
<dbReference type="OrthoDB" id="6021021at2759"/>
<evidence type="ECO:0000256" key="6">
    <source>
        <dbReference type="ARBA" id="ARBA00022989"/>
    </source>
</evidence>
<keyword evidence="9" id="KW-0472">Membrane</keyword>
<dbReference type="InterPro" id="IPR001873">
    <property type="entry name" value="ENaC"/>
</dbReference>
<evidence type="ECO:0000256" key="10">
    <source>
        <dbReference type="ARBA" id="ARBA00023201"/>
    </source>
</evidence>
<keyword evidence="11 12" id="KW-0407">Ion channel</keyword>
<evidence type="ECO:0000256" key="4">
    <source>
        <dbReference type="ARBA" id="ARBA00022461"/>
    </source>
</evidence>
<keyword evidence="4 12" id="KW-0894">Sodium channel</keyword>
<evidence type="ECO:0000256" key="8">
    <source>
        <dbReference type="ARBA" id="ARBA00023065"/>
    </source>
</evidence>
<dbReference type="GO" id="GO:0016020">
    <property type="term" value="C:membrane"/>
    <property type="evidence" value="ECO:0007669"/>
    <property type="project" value="UniProtKB-SubCell"/>
</dbReference>
<sequence>MIDSHFNGIIIRRRMGVLNGKQLNIKPIGFGEGNYLRKFSIATSLHGVIYLGEPKRPYLERIFWICVISLVFLMCGCQIQQLYNNWMEGNIMTILNESNRHFSALNDVPFPGITVCSDLQLQNLDSNLTILNQTLDRYV</sequence>
<dbReference type="GeneID" id="115033765"/>
<evidence type="ECO:0000256" key="12">
    <source>
        <dbReference type="RuleBase" id="RU000679"/>
    </source>
</evidence>
<evidence type="ECO:0000256" key="11">
    <source>
        <dbReference type="ARBA" id="ARBA00023303"/>
    </source>
</evidence>
<dbReference type="RefSeq" id="XP_029343446.1">
    <property type="nucleotide sequence ID" value="XM_029487586.1"/>
</dbReference>
<proteinExistence type="inferred from homology"/>
<organism evidence="13 14">
    <name type="scientific">Acyrthosiphon pisum</name>
    <name type="common">Pea aphid</name>
    <dbReference type="NCBI Taxonomy" id="7029"/>
    <lineage>
        <taxon>Eukaryota</taxon>
        <taxon>Metazoa</taxon>
        <taxon>Ecdysozoa</taxon>
        <taxon>Arthropoda</taxon>
        <taxon>Hexapoda</taxon>
        <taxon>Insecta</taxon>
        <taxon>Pterygota</taxon>
        <taxon>Neoptera</taxon>
        <taxon>Paraneoptera</taxon>
        <taxon>Hemiptera</taxon>
        <taxon>Sternorrhyncha</taxon>
        <taxon>Aphidomorpha</taxon>
        <taxon>Aphidoidea</taxon>
        <taxon>Aphididae</taxon>
        <taxon>Macrosiphini</taxon>
        <taxon>Acyrthosiphon</taxon>
    </lineage>
</organism>
<keyword evidence="7" id="KW-0915">Sodium</keyword>
<comment type="similarity">
    <text evidence="2 12">Belongs to the amiloride-sensitive sodium channel (TC 1.A.6) family.</text>
</comment>
<dbReference type="KEGG" id="api:115033765"/>
<keyword evidence="14" id="KW-1185">Reference proteome</keyword>